<dbReference type="GO" id="GO:0042781">
    <property type="term" value="F:3'-tRNA processing endoribonuclease activity"/>
    <property type="evidence" value="ECO:0007669"/>
    <property type="project" value="UniProtKB-UniRule"/>
</dbReference>
<comment type="subunit">
    <text evidence="1 10">Homodimer.</text>
</comment>
<dbReference type="InterPro" id="IPR001279">
    <property type="entry name" value="Metallo-B-lactamas"/>
</dbReference>
<dbReference type="InterPro" id="IPR036866">
    <property type="entry name" value="RibonucZ/Hydroxyglut_hydro"/>
</dbReference>
<evidence type="ECO:0000256" key="2">
    <source>
        <dbReference type="ARBA" id="ARBA00012477"/>
    </source>
</evidence>
<dbReference type="GO" id="GO:0008270">
    <property type="term" value="F:zinc ion binding"/>
    <property type="evidence" value="ECO:0007669"/>
    <property type="project" value="UniProtKB-UniRule"/>
</dbReference>
<feature type="binding site" evidence="10">
    <location>
        <position position="64"/>
    </location>
    <ligand>
        <name>Zn(2+)</name>
        <dbReference type="ChEBI" id="CHEBI:29105"/>
        <label>1</label>
        <note>catalytic</note>
    </ligand>
</feature>
<comment type="function">
    <text evidence="9 10">Zinc phosphodiesterase, which displays some tRNA 3'-processing endonuclease activity. Probably involved in tRNA maturation, by removing a 3'-trailer from precursor tRNA.</text>
</comment>
<evidence type="ECO:0000256" key="7">
    <source>
        <dbReference type="ARBA" id="ARBA00022801"/>
    </source>
</evidence>
<feature type="binding site" evidence="10">
    <location>
        <position position="214"/>
    </location>
    <ligand>
        <name>Zn(2+)</name>
        <dbReference type="ChEBI" id="CHEBI:29105"/>
        <label>1</label>
        <note>catalytic</note>
    </ligand>
</feature>
<dbReference type="Pfam" id="PF23023">
    <property type="entry name" value="Anti-Pycsar_Apyc1"/>
    <property type="match status" value="1"/>
</dbReference>
<protein>
    <recommendedName>
        <fullName evidence="2 10">Ribonuclease Z</fullName>
        <shortName evidence="10">RNase Z</shortName>
        <ecNumber evidence="2 10">3.1.26.11</ecNumber>
    </recommendedName>
    <alternativeName>
        <fullName evidence="10">tRNA 3 endonuclease</fullName>
    </alternativeName>
    <alternativeName>
        <fullName evidence="10">tRNase Z</fullName>
    </alternativeName>
</protein>
<dbReference type="SUPFAM" id="SSF56281">
    <property type="entry name" value="Metallo-hydrolase/oxidoreductase"/>
    <property type="match status" value="1"/>
</dbReference>
<keyword evidence="6 10" id="KW-0255">Endonuclease</keyword>
<evidence type="ECO:0000313" key="13">
    <source>
        <dbReference type="EMBL" id="TGG90476.1"/>
    </source>
</evidence>
<name>A0A524RKU6_9CHRO</name>
<organism evidence="13 14">
    <name type="scientific">Aphanocapsa feldmannii 277cV</name>
    <dbReference type="NCBI Taxonomy" id="2507553"/>
    <lineage>
        <taxon>Bacteria</taxon>
        <taxon>Bacillati</taxon>
        <taxon>Cyanobacteriota</taxon>
        <taxon>Cyanophyceae</taxon>
        <taxon>Oscillatoriophycideae</taxon>
        <taxon>Chroococcales</taxon>
        <taxon>Microcystaceae</taxon>
        <taxon>Aphanocapsa</taxon>
    </lineage>
</organism>
<gene>
    <name evidence="10" type="primary">rnz</name>
    <name evidence="13" type="ORF">ERJ67_10475</name>
</gene>
<accession>A0A524RKU6</accession>
<evidence type="ECO:0000256" key="11">
    <source>
        <dbReference type="SAM" id="MobiDB-lite"/>
    </source>
</evidence>
<reference evidence="13 14" key="1">
    <citation type="journal article" date="2019" name="mSystems">
        <title>Life at home and on the roam: Genomic adaptions reflect the dual lifestyle of an intracellular, facultative symbiont.</title>
        <authorList>
            <person name="Burgsdorf I."/>
        </authorList>
    </citation>
    <scope>NUCLEOTIDE SEQUENCE [LARGE SCALE GENOMIC DNA]</scope>
    <source>
        <strain evidence="13">277cV</strain>
    </source>
</reference>
<feature type="binding site" evidence="10">
    <location>
        <position position="66"/>
    </location>
    <ligand>
        <name>Zn(2+)</name>
        <dbReference type="ChEBI" id="CHEBI:29105"/>
        <label>2</label>
        <note>catalytic</note>
    </ligand>
</feature>
<feature type="region of interest" description="Disordered" evidence="11">
    <location>
        <begin position="323"/>
        <end position="349"/>
    </location>
</feature>
<keyword evidence="3 10" id="KW-0819">tRNA processing</keyword>
<dbReference type="AlphaFoldDB" id="A0A524RKU6"/>
<feature type="domain" description="Metallo-beta-lactamase" evidence="12">
    <location>
        <begin position="205"/>
        <end position="272"/>
    </location>
</feature>
<feature type="binding site" evidence="10">
    <location>
        <position position="62"/>
    </location>
    <ligand>
        <name>Zn(2+)</name>
        <dbReference type="ChEBI" id="CHEBI:29105"/>
        <label>1</label>
        <note>catalytic</note>
    </ligand>
</feature>
<evidence type="ECO:0000256" key="10">
    <source>
        <dbReference type="HAMAP-Rule" id="MF_01818"/>
    </source>
</evidence>
<evidence type="ECO:0000256" key="8">
    <source>
        <dbReference type="ARBA" id="ARBA00022833"/>
    </source>
</evidence>
<proteinExistence type="inferred from homology"/>
<dbReference type="EMBL" id="SRMO01000087">
    <property type="protein sequence ID" value="TGG90476.1"/>
    <property type="molecule type" value="Genomic_DNA"/>
</dbReference>
<comment type="caution">
    <text evidence="13">The sequence shown here is derived from an EMBL/GenBank/DDBJ whole genome shotgun (WGS) entry which is preliminary data.</text>
</comment>
<comment type="cofactor">
    <cofactor evidence="10">
        <name>Zn(2+)</name>
        <dbReference type="ChEBI" id="CHEBI:29105"/>
    </cofactor>
    <text evidence="10">Binds 2 Zn(2+) ions.</text>
</comment>
<dbReference type="EC" id="3.1.26.11" evidence="2 10"/>
<feature type="binding site" evidence="10">
    <location>
        <position position="143"/>
    </location>
    <ligand>
        <name>Zn(2+)</name>
        <dbReference type="ChEBI" id="CHEBI:29105"/>
        <label>1</label>
        <note>catalytic</note>
    </ligand>
</feature>
<evidence type="ECO:0000256" key="5">
    <source>
        <dbReference type="ARBA" id="ARBA00022723"/>
    </source>
</evidence>
<evidence type="ECO:0000256" key="9">
    <source>
        <dbReference type="ARBA" id="ARBA00057812"/>
    </source>
</evidence>
<evidence type="ECO:0000259" key="12">
    <source>
        <dbReference type="Pfam" id="PF12706"/>
    </source>
</evidence>
<dbReference type="CDD" id="cd07717">
    <property type="entry name" value="RNaseZ_ZiPD-like_MBL-fold"/>
    <property type="match status" value="1"/>
</dbReference>
<keyword evidence="8 10" id="KW-0862">Zinc</keyword>
<dbReference type="PANTHER" id="PTHR46018">
    <property type="entry name" value="ZINC PHOSPHODIESTERASE ELAC PROTEIN 1"/>
    <property type="match status" value="1"/>
</dbReference>
<feature type="binding site" evidence="10">
    <location>
        <position position="272"/>
    </location>
    <ligand>
        <name>Zn(2+)</name>
        <dbReference type="ChEBI" id="CHEBI:29105"/>
        <label>2</label>
        <note>catalytic</note>
    </ligand>
</feature>
<dbReference type="InterPro" id="IPR013471">
    <property type="entry name" value="RNase_Z/BN"/>
</dbReference>
<comment type="similarity">
    <text evidence="10">Belongs to the RNase Z family.</text>
</comment>
<evidence type="ECO:0000256" key="1">
    <source>
        <dbReference type="ARBA" id="ARBA00011738"/>
    </source>
</evidence>
<evidence type="ECO:0000313" key="14">
    <source>
        <dbReference type="Proteomes" id="UP000317990"/>
    </source>
</evidence>
<dbReference type="GO" id="GO:0042802">
    <property type="term" value="F:identical protein binding"/>
    <property type="evidence" value="ECO:0007669"/>
    <property type="project" value="UniProtKB-ARBA"/>
</dbReference>
<feature type="binding site" evidence="10">
    <location>
        <position position="214"/>
    </location>
    <ligand>
        <name>Zn(2+)</name>
        <dbReference type="ChEBI" id="CHEBI:29105"/>
        <label>2</label>
        <note>catalytic</note>
    </ligand>
</feature>
<evidence type="ECO:0000256" key="4">
    <source>
        <dbReference type="ARBA" id="ARBA00022722"/>
    </source>
</evidence>
<dbReference type="PANTHER" id="PTHR46018:SF2">
    <property type="entry name" value="ZINC PHOSPHODIESTERASE ELAC PROTEIN 1"/>
    <property type="match status" value="1"/>
</dbReference>
<feature type="binding site" evidence="10">
    <location>
        <position position="67"/>
    </location>
    <ligand>
        <name>Zn(2+)</name>
        <dbReference type="ChEBI" id="CHEBI:29105"/>
        <label>2</label>
        <note>catalytic</note>
    </ligand>
</feature>
<dbReference type="HAMAP" id="MF_01818">
    <property type="entry name" value="RNase_Z_BN"/>
    <property type="match status" value="1"/>
</dbReference>
<keyword evidence="4 10" id="KW-0540">Nuclease</keyword>
<dbReference type="NCBIfam" id="NF000801">
    <property type="entry name" value="PRK00055.1-3"/>
    <property type="match status" value="1"/>
</dbReference>
<keyword evidence="7 10" id="KW-0378">Hydrolase</keyword>
<comment type="catalytic activity">
    <reaction evidence="10">
        <text>Endonucleolytic cleavage of RNA, removing extra 3' nucleotides from tRNA precursor, generating 3' termini of tRNAs. A 3'-hydroxy group is left at the tRNA terminus and a 5'-phosphoryl group is left at the trailer molecule.</text>
        <dbReference type="EC" id="3.1.26.11"/>
    </reaction>
</comment>
<dbReference type="FunFam" id="3.60.15.10:FF:000002">
    <property type="entry name" value="Ribonuclease Z"/>
    <property type="match status" value="1"/>
</dbReference>
<dbReference type="Proteomes" id="UP000317990">
    <property type="component" value="Unassembled WGS sequence"/>
</dbReference>
<evidence type="ECO:0000256" key="6">
    <source>
        <dbReference type="ARBA" id="ARBA00022759"/>
    </source>
</evidence>
<evidence type="ECO:0000256" key="3">
    <source>
        <dbReference type="ARBA" id="ARBA00022694"/>
    </source>
</evidence>
<sequence length="349" mass="37814">MQVTFLGTSSGVPTRARNVSAVALRLPQRSELWLLDCGEGTQHQFLRSELKVSQLRRIFITHMHGDHVFGLPGLLASLGLAGQCQGIDLYGPRPLQSFVEGALQASATRVGYPLRFHVNEPGPEGHVVFEDDELEVSSRPLQHRVPASGFRIEQKPRPGRFDGARARAMGLPAGPLYARLHRGETVTFPDGRVVDGRTLCGPLRPGTSVVYATDTVFCEQAIALARRADLLIHEATFSHRDAEMALRKQHSTTTMAAQVALAAGVKQLAMTHLSPRYVPGQPLAPADLLSEARAIFPNTLLAKDFLSLDLHPNGEMASISAAEAADGQGTGPVRQPGLTAGIRRRRVRT</sequence>
<dbReference type="Gene3D" id="3.60.15.10">
    <property type="entry name" value="Ribonuclease Z/Hydroxyacylglutathione hydrolase-like"/>
    <property type="match status" value="1"/>
</dbReference>
<feature type="active site" description="Proton acceptor" evidence="10">
    <location>
        <position position="66"/>
    </location>
</feature>
<dbReference type="NCBIfam" id="TIGR02651">
    <property type="entry name" value="RNase_Z"/>
    <property type="match status" value="1"/>
</dbReference>
<keyword evidence="5 10" id="KW-0479">Metal-binding</keyword>
<dbReference type="Pfam" id="PF12706">
    <property type="entry name" value="Lactamase_B_2"/>
    <property type="match status" value="1"/>
</dbReference>